<dbReference type="InterPro" id="IPR009023">
    <property type="entry name" value="HMG_CoA_Rdtase_NAD(P)-bd_sf"/>
</dbReference>
<dbReference type="Pfam" id="PF12349">
    <property type="entry name" value="Sterol-sensing"/>
    <property type="match status" value="1"/>
</dbReference>
<dbReference type="InterPro" id="IPR000731">
    <property type="entry name" value="SSD"/>
</dbReference>
<sequence length="1210" mass="129584">MFGKAYLPSRFRGASSTAETNASPMWLNKKVTPCIQLLSRRACLHPIHTIVIVAVLASTTYMGLLESSLFDSVKASGADKATWSSLIAGNRQLQIGSETGWKWQPSDVETVPSNVDHLALLTFVFPDSAAANSLQSAPLADSVPLSQNLSVSPLPTTSNPLASLSQDSALAFSVPYNQAPEFLAKSQELPNSAATIPADANARQGLEAEPTKEEKMWIMKAAKGDETRRGLRKWASNAWTEFLDLVKNAETLDIIIMVLGYISMHLTFVSLFVSMRRMGSNFWLFATTLFSSVFAFLFGLIVTTKMGVPMNMVLLSEGLPFLVVTIGFEKAIILTKAVLSASLNTQRPHPEVGEKKYGVSPSSIQYAVQVAISEKGFEIVRDYAIEICILVAGAASGIQGGLQQFCFLAAWILFFDCVLLFTFYTAILSVKLEINRIKRHVALRQALEDDGVNPRVAENVAQSDDWPKADGAQVSEANIFGQKVKGSSIPKFKGLMVSGFIIINILNLCTIPFRGGNSSVQIPGANMFSGSSFSSVLTPLPMDPFKVASSGLDAIAEKAKSHDKSTIVTVLLPIKYELEYPSIHYAERAPKHRKHAADDFDAEFAEYGMGGRVVDNLLKSFEDPVLSKWIVVALTLSVVLNGYLFNAAKWSVGKEPLQMPPHHAVDAKELDQAESFTKSTFAPTLSSSKIDPDARDSLPPTPIRTPATTDDEDEGLVRAKPQNTIQSQLRRSQQELEKMLEAKRAPELNDAELIELAMQGRIPGYSLEKTLKDTTRAVKIRRAIISRTPATSETTSLLESSLLPYEHYNYDRVLGACCENVIGYLPLPLGVAGPIVIDGQSFFLPMATTEGVLVASTSRGCKAINSGGGAVTVLTGDGMTRGPCIAFETLERAGAAKVWLDSEAGQQTMADAFNSTSRFARLQSIKTALAGTYLYPRFKTTTGDAMGMNMISKGVEHALKIMATECGFDDMEIISVSGNFCTDKKAAAVNWIDGRGKSVVAEAIIPGDVVRKVLKTDVDELVELNIAKNLVGSAMAGAMGGFNAHAANIVAAIFLATGQDPAQVVESSSCITLMKNLRGNLQISVSMPSIEVGTLGGGTILEPQSAMLDLLGVRGAHPTNPGDNARKLARVIAAAVLAGELSLCSALAAGHLVKSHMAHNRSAPATRSNTPGPATGVQATAPAAMTAMRERAGLAALSPAAMLRAAGGSR</sequence>
<dbReference type="GO" id="GO:0005778">
    <property type="term" value="C:peroxisomal membrane"/>
    <property type="evidence" value="ECO:0007669"/>
    <property type="project" value="TreeGrafter"/>
</dbReference>
<dbReference type="Pfam" id="PF13323">
    <property type="entry name" value="HPIH"/>
    <property type="match status" value="1"/>
</dbReference>
<dbReference type="InterPro" id="IPR025583">
    <property type="entry name" value="HMG-CoA_N_dom"/>
</dbReference>
<dbReference type="Gene3D" id="1.10.3270.10">
    <property type="entry name" value="HMGR, N-terminal domain"/>
    <property type="match status" value="1"/>
</dbReference>
<evidence type="ECO:0000256" key="9">
    <source>
        <dbReference type="RuleBase" id="RU361219"/>
    </source>
</evidence>
<dbReference type="InterPro" id="IPR004554">
    <property type="entry name" value="HMG_CoA_Rdtase_eu_arc"/>
</dbReference>
<comment type="pathway">
    <text evidence="9">Metabolic intermediate biosynthesis; (R)-mevalonate biosynthesis; (R)-mevalonate from acetyl-CoA: step 3/3.</text>
</comment>
<dbReference type="PROSITE" id="PS50156">
    <property type="entry name" value="SSD"/>
    <property type="match status" value="1"/>
</dbReference>
<feature type="region of interest" description="Disordered" evidence="10">
    <location>
        <begin position="681"/>
        <end position="715"/>
    </location>
</feature>
<comment type="similarity">
    <text evidence="2 9">Belongs to the HMG-CoA reductase family.</text>
</comment>
<dbReference type="PANTHER" id="PTHR10572">
    <property type="entry name" value="3-HYDROXY-3-METHYLGLUTARYL-COENZYME A REDUCTASE"/>
    <property type="match status" value="1"/>
</dbReference>
<keyword evidence="5 9" id="KW-0521">NADP</keyword>
<dbReference type="PROSITE" id="PS01192">
    <property type="entry name" value="HMG_COA_REDUCTASE_3"/>
    <property type="match status" value="1"/>
</dbReference>
<dbReference type="PROSITE" id="PS00066">
    <property type="entry name" value="HMG_COA_REDUCTASE_1"/>
    <property type="match status" value="1"/>
</dbReference>
<evidence type="ECO:0000256" key="7">
    <source>
        <dbReference type="ARBA" id="ARBA00023002"/>
    </source>
</evidence>
<dbReference type="CDD" id="cd00643">
    <property type="entry name" value="HMG-CoA_reductase_classI"/>
    <property type="match status" value="1"/>
</dbReference>
<keyword evidence="6 9" id="KW-1133">Transmembrane helix</keyword>
<feature type="transmembrane region" description="Helical" evidence="9">
    <location>
        <begin position="254"/>
        <end position="275"/>
    </location>
</feature>
<comment type="catalytic activity">
    <reaction evidence="9">
        <text>(R)-mevalonate + 2 NADP(+) + CoA = (3S)-3-hydroxy-3-methylglutaryl-CoA + 2 NADPH + 2 H(+)</text>
        <dbReference type="Rhea" id="RHEA:15989"/>
        <dbReference type="ChEBI" id="CHEBI:15378"/>
        <dbReference type="ChEBI" id="CHEBI:36464"/>
        <dbReference type="ChEBI" id="CHEBI:43074"/>
        <dbReference type="ChEBI" id="CHEBI:57287"/>
        <dbReference type="ChEBI" id="CHEBI:57783"/>
        <dbReference type="ChEBI" id="CHEBI:58349"/>
        <dbReference type="EC" id="1.1.1.34"/>
    </reaction>
</comment>
<dbReference type="InterPro" id="IPR023076">
    <property type="entry name" value="HMG_CoA_Rdtase_CS"/>
</dbReference>
<evidence type="ECO:0000256" key="10">
    <source>
        <dbReference type="SAM" id="MobiDB-lite"/>
    </source>
</evidence>
<dbReference type="GO" id="GO:0004420">
    <property type="term" value="F:hydroxymethylglutaryl-CoA reductase (NADPH) activity"/>
    <property type="evidence" value="ECO:0007669"/>
    <property type="project" value="UniProtKB-EC"/>
</dbReference>
<dbReference type="InterPro" id="IPR009029">
    <property type="entry name" value="HMG_CoA_Rdtase_sub-bd_dom_sf"/>
</dbReference>
<evidence type="ECO:0000256" key="8">
    <source>
        <dbReference type="ARBA" id="ARBA00023136"/>
    </source>
</evidence>
<dbReference type="OrthoDB" id="310654at2759"/>
<feature type="transmembrane region" description="Helical" evidence="9">
    <location>
        <begin position="282"/>
        <end position="301"/>
    </location>
</feature>
<name>A0A8A3P9D0_9HELO</name>
<evidence type="ECO:0000313" key="12">
    <source>
        <dbReference type="EMBL" id="QSZ29297.1"/>
    </source>
</evidence>
<comment type="subcellular location">
    <subcellularLocation>
        <location evidence="1 9">Endoplasmic reticulum membrane</location>
        <topology evidence="1 9">Multi-pass membrane protein</topology>
    </subcellularLocation>
</comment>
<dbReference type="Proteomes" id="UP000672032">
    <property type="component" value="Chromosome 1"/>
</dbReference>
<accession>A0A8A3P9D0</accession>
<dbReference type="Gene3D" id="3.90.770.10">
    <property type="entry name" value="3-hydroxy-3-methylglutaryl-coenzyme A Reductase, Chain A, domain 2"/>
    <property type="match status" value="1"/>
</dbReference>
<dbReference type="InterPro" id="IPR053958">
    <property type="entry name" value="HMGCR/SNAP/NPC1-like_SSD"/>
</dbReference>
<dbReference type="GO" id="GO:0006696">
    <property type="term" value="P:ergosterol biosynthetic process"/>
    <property type="evidence" value="ECO:0007669"/>
    <property type="project" value="TreeGrafter"/>
</dbReference>
<dbReference type="Gene3D" id="3.30.70.420">
    <property type="entry name" value="Hydroxymethylglutaryl-CoA reductase, class I/II, NAD/NADP-binding domain"/>
    <property type="match status" value="1"/>
</dbReference>
<organism evidence="12 13">
    <name type="scientific">Monilinia vaccinii-corymbosi</name>
    <dbReference type="NCBI Taxonomy" id="61207"/>
    <lineage>
        <taxon>Eukaryota</taxon>
        <taxon>Fungi</taxon>
        <taxon>Dikarya</taxon>
        <taxon>Ascomycota</taxon>
        <taxon>Pezizomycotina</taxon>
        <taxon>Leotiomycetes</taxon>
        <taxon>Helotiales</taxon>
        <taxon>Sclerotiniaceae</taxon>
        <taxon>Monilinia</taxon>
    </lineage>
</organism>
<dbReference type="PANTHER" id="PTHR10572:SF24">
    <property type="entry name" value="3-HYDROXY-3-METHYLGLUTARYL-COENZYME A REDUCTASE"/>
    <property type="match status" value="1"/>
</dbReference>
<dbReference type="PROSITE" id="PS00318">
    <property type="entry name" value="HMG_COA_REDUCTASE_2"/>
    <property type="match status" value="1"/>
</dbReference>
<evidence type="ECO:0000313" key="13">
    <source>
        <dbReference type="Proteomes" id="UP000672032"/>
    </source>
</evidence>
<dbReference type="UniPathway" id="UPA00058">
    <property type="reaction ID" value="UER00103"/>
</dbReference>
<keyword evidence="8 9" id="KW-0472">Membrane</keyword>
<dbReference type="SUPFAM" id="SSF55035">
    <property type="entry name" value="NAD-binding domain of HMG-CoA reductase"/>
    <property type="match status" value="1"/>
</dbReference>
<dbReference type="SUPFAM" id="SSF56542">
    <property type="entry name" value="Substrate-binding domain of HMG-CoA reductase"/>
    <property type="match status" value="1"/>
</dbReference>
<evidence type="ECO:0000256" key="1">
    <source>
        <dbReference type="ARBA" id="ARBA00004477"/>
    </source>
</evidence>
<feature type="compositionally biased region" description="Polar residues" evidence="10">
    <location>
        <begin position="1163"/>
        <end position="1172"/>
    </location>
</feature>
<feature type="region of interest" description="Disordered" evidence="10">
    <location>
        <begin position="1158"/>
        <end position="1177"/>
    </location>
</feature>
<dbReference type="PRINTS" id="PR00071">
    <property type="entry name" value="HMGCOARDTASE"/>
</dbReference>
<dbReference type="Pfam" id="PF00368">
    <property type="entry name" value="HMG-CoA_red"/>
    <property type="match status" value="1"/>
</dbReference>
<feature type="domain" description="SSD" evidence="11">
    <location>
        <begin position="253"/>
        <end position="430"/>
    </location>
</feature>
<dbReference type="NCBIfam" id="TIGR00533">
    <property type="entry name" value="HMG_CoA_R_NADP"/>
    <property type="match status" value="1"/>
</dbReference>
<evidence type="ECO:0000259" key="11">
    <source>
        <dbReference type="PROSITE" id="PS50156"/>
    </source>
</evidence>
<gene>
    <name evidence="12" type="ORF">DSL72_003810</name>
</gene>
<keyword evidence="3 9" id="KW-0812">Transmembrane</keyword>
<protein>
    <recommendedName>
        <fullName evidence="9">3-hydroxy-3-methylglutaryl coenzyme A reductase</fullName>
        <shortName evidence="9">HMG-CoA reductase</shortName>
        <ecNumber evidence="9">1.1.1.34</ecNumber>
    </recommendedName>
</protein>
<dbReference type="AlphaFoldDB" id="A0A8A3P9D0"/>
<dbReference type="EMBL" id="CP063405">
    <property type="protein sequence ID" value="QSZ29297.1"/>
    <property type="molecule type" value="Genomic_DNA"/>
</dbReference>
<dbReference type="PROSITE" id="PS50065">
    <property type="entry name" value="HMG_COA_REDUCTASE_4"/>
    <property type="match status" value="1"/>
</dbReference>
<feature type="transmembrane region" description="Helical" evidence="9">
    <location>
        <begin position="321"/>
        <end position="339"/>
    </location>
</feature>
<dbReference type="InterPro" id="IPR023074">
    <property type="entry name" value="HMG_CoA_Rdtase_cat_sf"/>
</dbReference>
<keyword evidence="7 9" id="KW-0560">Oxidoreductase</keyword>
<dbReference type="InterPro" id="IPR002202">
    <property type="entry name" value="HMG_CoA_Rdtase"/>
</dbReference>
<feature type="transmembrane region" description="Helical" evidence="9">
    <location>
        <begin position="408"/>
        <end position="430"/>
    </location>
</feature>
<dbReference type="GO" id="GO:0008299">
    <property type="term" value="P:isoprenoid biosynthetic process"/>
    <property type="evidence" value="ECO:0007669"/>
    <property type="project" value="InterPro"/>
</dbReference>
<dbReference type="InterPro" id="IPR023282">
    <property type="entry name" value="HMG_CoA_Rdtase_N"/>
</dbReference>
<evidence type="ECO:0000256" key="6">
    <source>
        <dbReference type="ARBA" id="ARBA00022989"/>
    </source>
</evidence>
<evidence type="ECO:0000256" key="3">
    <source>
        <dbReference type="ARBA" id="ARBA00022692"/>
    </source>
</evidence>
<reference evidence="12" key="1">
    <citation type="submission" date="2020-10" db="EMBL/GenBank/DDBJ databases">
        <title>Genome Sequence of Monilinia vaccinii-corymbosi Sheds Light on Mummy Berry Disease Infection of Blueberry and Mating Type.</title>
        <authorList>
            <person name="Yow A.G."/>
            <person name="Zhang Y."/>
            <person name="Bansal K."/>
            <person name="Eacker S.M."/>
            <person name="Sullivan S."/>
            <person name="Liachko I."/>
            <person name="Cubeta M.A."/>
            <person name="Rollins J.A."/>
            <person name="Ashrafi H."/>
        </authorList>
    </citation>
    <scope>NUCLEOTIDE SEQUENCE</scope>
    <source>
        <strain evidence="12">RL-1</strain>
    </source>
</reference>
<keyword evidence="13" id="KW-1185">Reference proteome</keyword>
<dbReference type="GO" id="GO:0015936">
    <property type="term" value="P:coenzyme A metabolic process"/>
    <property type="evidence" value="ECO:0007669"/>
    <property type="project" value="InterPro"/>
</dbReference>
<dbReference type="GO" id="GO:0005789">
    <property type="term" value="C:endoplasmic reticulum membrane"/>
    <property type="evidence" value="ECO:0007669"/>
    <property type="project" value="UniProtKB-SubCell"/>
</dbReference>
<proteinExistence type="inferred from homology"/>
<evidence type="ECO:0000256" key="2">
    <source>
        <dbReference type="ARBA" id="ARBA00007661"/>
    </source>
</evidence>
<dbReference type="FunFam" id="1.10.3270.10:FF:000001">
    <property type="entry name" value="3-hydroxy-3-methylglutaryl coenzyme A reductase"/>
    <property type="match status" value="1"/>
</dbReference>
<evidence type="ECO:0000256" key="5">
    <source>
        <dbReference type="ARBA" id="ARBA00022857"/>
    </source>
</evidence>
<keyword evidence="4 9" id="KW-0256">Endoplasmic reticulum</keyword>
<dbReference type="FunFam" id="3.30.70.420:FF:000001">
    <property type="entry name" value="3-hydroxy-3-methylglutaryl coenzyme A reductase"/>
    <property type="match status" value="1"/>
</dbReference>
<dbReference type="FunFam" id="3.90.770.10:FF:000001">
    <property type="entry name" value="3-hydroxy-3-methylglutaryl coenzyme A reductase"/>
    <property type="match status" value="1"/>
</dbReference>
<dbReference type="EC" id="1.1.1.34" evidence="9"/>
<evidence type="ECO:0000256" key="4">
    <source>
        <dbReference type="ARBA" id="ARBA00022824"/>
    </source>
</evidence>